<dbReference type="GeneID" id="63752345"/>
<dbReference type="EMBL" id="KV878216">
    <property type="protein sequence ID" value="OJJ31354.1"/>
    <property type="molecule type" value="Genomic_DNA"/>
</dbReference>
<gene>
    <name evidence="4" type="ORF">ASPWEDRAFT_45299</name>
</gene>
<evidence type="ECO:0000313" key="4">
    <source>
        <dbReference type="EMBL" id="OJJ31354.1"/>
    </source>
</evidence>
<dbReference type="VEuPathDB" id="FungiDB:ASPWEDRAFT_45299"/>
<dbReference type="SUPFAM" id="SSF55729">
    <property type="entry name" value="Acyl-CoA N-acyltransferases (Nat)"/>
    <property type="match status" value="1"/>
</dbReference>
<dbReference type="PANTHER" id="PTHR10908">
    <property type="entry name" value="SEROTONIN N-ACETYLTRANSFERASE"/>
    <property type="match status" value="1"/>
</dbReference>
<sequence>MAFTNIQLPTLSGENVFTRPLSPADVKSCVNVESAFVERERCSEEKFVYRLKQTPNLCLGLFTSTNNEAQLIGHIIANRSSAPTITDGSMQMPDNWQSLSEDSTVVVDNQVIGNDPRGANVAVHSVAISPEYQGKGVGKVLVKAYVEYIRSTEVGAGQIILLCHDYLIPFYESAGFENRGRSLSQFGGGGWFDMVLDL</sequence>
<protein>
    <recommendedName>
        <fullName evidence="3">N-acetyltransferase domain-containing protein</fullName>
    </recommendedName>
</protein>
<keyword evidence="2" id="KW-0012">Acyltransferase</keyword>
<keyword evidence="1" id="KW-0808">Transferase</keyword>
<proteinExistence type="predicted"/>
<evidence type="ECO:0000256" key="1">
    <source>
        <dbReference type="ARBA" id="ARBA00022679"/>
    </source>
</evidence>
<evidence type="ECO:0000256" key="2">
    <source>
        <dbReference type="ARBA" id="ARBA00023315"/>
    </source>
</evidence>
<name>A0A1L9R8V5_ASPWE</name>
<dbReference type="CDD" id="cd04301">
    <property type="entry name" value="NAT_SF"/>
    <property type="match status" value="1"/>
</dbReference>
<dbReference type="InterPro" id="IPR000182">
    <property type="entry name" value="GNAT_dom"/>
</dbReference>
<dbReference type="InterPro" id="IPR016181">
    <property type="entry name" value="Acyl_CoA_acyltransferase"/>
</dbReference>
<dbReference type="PROSITE" id="PS51186">
    <property type="entry name" value="GNAT"/>
    <property type="match status" value="1"/>
</dbReference>
<dbReference type="AlphaFoldDB" id="A0A1L9R8V5"/>
<dbReference type="OrthoDB" id="30840at2759"/>
<keyword evidence="5" id="KW-1185">Reference proteome</keyword>
<evidence type="ECO:0000313" key="5">
    <source>
        <dbReference type="Proteomes" id="UP000184383"/>
    </source>
</evidence>
<dbReference type="InterPro" id="IPR051635">
    <property type="entry name" value="SNAT-like"/>
</dbReference>
<dbReference type="Proteomes" id="UP000184383">
    <property type="component" value="Unassembled WGS sequence"/>
</dbReference>
<accession>A0A1L9R8V5</accession>
<dbReference type="RefSeq" id="XP_040685031.1">
    <property type="nucleotide sequence ID" value="XM_040836497.1"/>
</dbReference>
<evidence type="ECO:0000259" key="3">
    <source>
        <dbReference type="PROSITE" id="PS51186"/>
    </source>
</evidence>
<feature type="domain" description="N-acetyltransferase" evidence="3">
    <location>
        <begin position="16"/>
        <end position="198"/>
    </location>
</feature>
<dbReference type="Gene3D" id="3.40.630.30">
    <property type="match status" value="1"/>
</dbReference>
<dbReference type="GO" id="GO:0004059">
    <property type="term" value="F:aralkylamine N-acetyltransferase activity"/>
    <property type="evidence" value="ECO:0007669"/>
    <property type="project" value="TreeGrafter"/>
</dbReference>
<dbReference type="Pfam" id="PF13673">
    <property type="entry name" value="Acetyltransf_10"/>
    <property type="match status" value="1"/>
</dbReference>
<organism evidence="4 5">
    <name type="scientific">Aspergillus wentii DTO 134E9</name>
    <dbReference type="NCBI Taxonomy" id="1073089"/>
    <lineage>
        <taxon>Eukaryota</taxon>
        <taxon>Fungi</taxon>
        <taxon>Dikarya</taxon>
        <taxon>Ascomycota</taxon>
        <taxon>Pezizomycotina</taxon>
        <taxon>Eurotiomycetes</taxon>
        <taxon>Eurotiomycetidae</taxon>
        <taxon>Eurotiales</taxon>
        <taxon>Aspergillaceae</taxon>
        <taxon>Aspergillus</taxon>
        <taxon>Aspergillus subgen. Cremei</taxon>
    </lineage>
</organism>
<dbReference type="GO" id="GO:0005737">
    <property type="term" value="C:cytoplasm"/>
    <property type="evidence" value="ECO:0007669"/>
    <property type="project" value="TreeGrafter"/>
</dbReference>
<dbReference type="PANTHER" id="PTHR10908:SF0">
    <property type="entry name" value="SEROTONIN N-ACETYLTRANSFERASE"/>
    <property type="match status" value="1"/>
</dbReference>
<reference evidence="5" key="1">
    <citation type="journal article" date="2017" name="Genome Biol.">
        <title>Comparative genomics reveals high biological diversity and specific adaptations in the industrially and medically important fungal genus Aspergillus.</title>
        <authorList>
            <person name="de Vries R.P."/>
            <person name="Riley R."/>
            <person name="Wiebenga A."/>
            <person name="Aguilar-Osorio G."/>
            <person name="Amillis S."/>
            <person name="Uchima C.A."/>
            <person name="Anderluh G."/>
            <person name="Asadollahi M."/>
            <person name="Askin M."/>
            <person name="Barry K."/>
            <person name="Battaglia E."/>
            <person name="Bayram O."/>
            <person name="Benocci T."/>
            <person name="Braus-Stromeyer S.A."/>
            <person name="Caldana C."/>
            <person name="Canovas D."/>
            <person name="Cerqueira G.C."/>
            <person name="Chen F."/>
            <person name="Chen W."/>
            <person name="Choi C."/>
            <person name="Clum A."/>
            <person name="Dos Santos R.A."/>
            <person name="Damasio A.R."/>
            <person name="Diallinas G."/>
            <person name="Emri T."/>
            <person name="Fekete E."/>
            <person name="Flipphi M."/>
            <person name="Freyberg S."/>
            <person name="Gallo A."/>
            <person name="Gournas C."/>
            <person name="Habgood R."/>
            <person name="Hainaut M."/>
            <person name="Harispe M.L."/>
            <person name="Henrissat B."/>
            <person name="Hilden K.S."/>
            <person name="Hope R."/>
            <person name="Hossain A."/>
            <person name="Karabika E."/>
            <person name="Karaffa L."/>
            <person name="Karanyi Z."/>
            <person name="Krasevec N."/>
            <person name="Kuo A."/>
            <person name="Kusch H."/>
            <person name="LaButti K."/>
            <person name="Lagendijk E.L."/>
            <person name="Lapidus A."/>
            <person name="Levasseur A."/>
            <person name="Lindquist E."/>
            <person name="Lipzen A."/>
            <person name="Logrieco A.F."/>
            <person name="MacCabe A."/>
            <person name="Maekelae M.R."/>
            <person name="Malavazi I."/>
            <person name="Melin P."/>
            <person name="Meyer V."/>
            <person name="Mielnichuk N."/>
            <person name="Miskei M."/>
            <person name="Molnar A.P."/>
            <person name="Mule G."/>
            <person name="Ngan C.Y."/>
            <person name="Orejas M."/>
            <person name="Orosz E."/>
            <person name="Ouedraogo J.P."/>
            <person name="Overkamp K.M."/>
            <person name="Park H.-S."/>
            <person name="Perrone G."/>
            <person name="Piumi F."/>
            <person name="Punt P.J."/>
            <person name="Ram A.F."/>
            <person name="Ramon A."/>
            <person name="Rauscher S."/>
            <person name="Record E."/>
            <person name="Riano-Pachon D.M."/>
            <person name="Robert V."/>
            <person name="Roehrig J."/>
            <person name="Ruller R."/>
            <person name="Salamov A."/>
            <person name="Salih N.S."/>
            <person name="Samson R.A."/>
            <person name="Sandor E."/>
            <person name="Sanguinetti M."/>
            <person name="Schuetze T."/>
            <person name="Sepcic K."/>
            <person name="Shelest E."/>
            <person name="Sherlock G."/>
            <person name="Sophianopoulou V."/>
            <person name="Squina F.M."/>
            <person name="Sun H."/>
            <person name="Susca A."/>
            <person name="Todd R.B."/>
            <person name="Tsang A."/>
            <person name="Unkles S.E."/>
            <person name="van de Wiele N."/>
            <person name="van Rossen-Uffink D."/>
            <person name="Oliveira J.V."/>
            <person name="Vesth T.C."/>
            <person name="Visser J."/>
            <person name="Yu J.-H."/>
            <person name="Zhou M."/>
            <person name="Andersen M.R."/>
            <person name="Archer D.B."/>
            <person name="Baker S.E."/>
            <person name="Benoit I."/>
            <person name="Brakhage A.A."/>
            <person name="Braus G.H."/>
            <person name="Fischer R."/>
            <person name="Frisvad J.C."/>
            <person name="Goldman G.H."/>
            <person name="Houbraken J."/>
            <person name="Oakley B."/>
            <person name="Pocsi I."/>
            <person name="Scazzocchio C."/>
            <person name="Seiboth B."/>
            <person name="vanKuyk P.A."/>
            <person name="Wortman J."/>
            <person name="Dyer P.S."/>
            <person name="Grigoriev I.V."/>
        </authorList>
    </citation>
    <scope>NUCLEOTIDE SEQUENCE [LARGE SCALE GENOMIC DNA]</scope>
    <source>
        <strain evidence="5">DTO 134E9</strain>
    </source>
</reference>
<dbReference type="STRING" id="1073089.A0A1L9R8V5"/>